<reference evidence="7 8" key="1">
    <citation type="journal article" date="2017" name="Water Res.">
        <title>Comammox in drinking water systems.</title>
        <authorList>
            <person name="Wang Y."/>
            <person name="Ma L."/>
            <person name="Mao Y."/>
            <person name="Jiang X."/>
            <person name="Xia Y."/>
            <person name="Yu K."/>
            <person name="Li B."/>
            <person name="Zhang T."/>
        </authorList>
    </citation>
    <scope>NUCLEOTIDE SEQUENCE [LARGE SCALE GENOMIC DNA]</scope>
    <source>
        <strain evidence="7">SG_bin8</strain>
    </source>
</reference>
<accession>A0A1W9HZD0</accession>
<keyword evidence="2" id="KW-0677">Repeat</keyword>
<name>A0A1W9HZD0_9HYPH</name>
<evidence type="ECO:0000256" key="1">
    <source>
        <dbReference type="ARBA" id="ARBA00006446"/>
    </source>
</evidence>
<evidence type="ECO:0000256" key="2">
    <source>
        <dbReference type="ARBA" id="ARBA00022737"/>
    </source>
</evidence>
<dbReference type="PANTHER" id="PTHR22777:SF27">
    <property type="entry name" value="MAGNESIUM AND COBALT EFFLUX PROTEIN CORC"/>
    <property type="match status" value="1"/>
</dbReference>
<dbReference type="Pfam" id="PF03471">
    <property type="entry name" value="CorC_HlyC"/>
    <property type="match status" value="1"/>
</dbReference>
<dbReference type="CDD" id="cd04590">
    <property type="entry name" value="CBS_pair_CorC_HlyC_assoc"/>
    <property type="match status" value="1"/>
</dbReference>
<dbReference type="GO" id="GO:0005886">
    <property type="term" value="C:plasma membrane"/>
    <property type="evidence" value="ECO:0007669"/>
    <property type="project" value="TreeGrafter"/>
</dbReference>
<feature type="region of interest" description="Disordered" evidence="5">
    <location>
        <begin position="316"/>
        <end position="358"/>
    </location>
</feature>
<dbReference type="SUPFAM" id="SSF54631">
    <property type="entry name" value="CBS-domain pair"/>
    <property type="match status" value="1"/>
</dbReference>
<dbReference type="PROSITE" id="PS51371">
    <property type="entry name" value="CBS"/>
    <property type="match status" value="2"/>
</dbReference>
<dbReference type="AlphaFoldDB" id="A0A1W9HZD0"/>
<feature type="compositionally biased region" description="Basic and acidic residues" evidence="5">
    <location>
        <begin position="321"/>
        <end position="336"/>
    </location>
</feature>
<dbReference type="InterPro" id="IPR005170">
    <property type="entry name" value="Transptr-assoc_dom"/>
</dbReference>
<dbReference type="InterPro" id="IPR046342">
    <property type="entry name" value="CBS_dom_sf"/>
</dbReference>
<sequence>MSISDDDPDQPPPPAARRRLLDRLKSALRMKKEVSLRADLEGALAEDLQTETPDQTFSPEERAMLRNILGLREVRVADVMIPRADIISIEQDITLGDLLKLFREAAHSRLPVYRQTLDDPIGFIHIRDVLSYLIAGAPPKSSTRRRKAASELDLGKIDLGGKLATAKLMRRLLFVPPSMPALDLLVRMQATRVHLALVVDEYGGTDGLVSIEDLIEQVVGDIADEHDEDIDVIAVDKDGWVASARAPLEDVVKALAPDLVLETPPDMEEDIDTLGGLLTALVGRVPARGELIQGPRDIEFEVLDADPRRIKRVRIRKASRRANEPPIRPRRERADKILPSPAGEVGASSAPASIGNDAADNATSMAMMASSMPAAITKEPAGEK</sequence>
<feature type="domain" description="CBS" evidence="6">
    <location>
        <begin position="80"/>
        <end position="139"/>
    </location>
</feature>
<dbReference type="GO" id="GO:0050660">
    <property type="term" value="F:flavin adenine dinucleotide binding"/>
    <property type="evidence" value="ECO:0007669"/>
    <property type="project" value="InterPro"/>
</dbReference>
<evidence type="ECO:0000256" key="4">
    <source>
        <dbReference type="PROSITE-ProRule" id="PRU00703"/>
    </source>
</evidence>
<protein>
    <recommendedName>
        <fullName evidence="6">CBS domain-containing protein</fullName>
    </recommendedName>
</protein>
<dbReference type="InterPro" id="IPR016169">
    <property type="entry name" value="FAD-bd_PCMH_sub2"/>
</dbReference>
<dbReference type="RefSeq" id="WP_376800396.1">
    <property type="nucleotide sequence ID" value="NZ_DBNB01000037.1"/>
</dbReference>
<feature type="domain" description="CBS" evidence="6">
    <location>
        <begin position="168"/>
        <end position="228"/>
    </location>
</feature>
<dbReference type="InterPro" id="IPR000644">
    <property type="entry name" value="CBS_dom"/>
</dbReference>
<dbReference type="Proteomes" id="UP000192872">
    <property type="component" value="Unassembled WGS sequence"/>
</dbReference>
<proteinExistence type="inferred from homology"/>
<evidence type="ECO:0000313" key="7">
    <source>
        <dbReference type="EMBL" id="OQW52662.1"/>
    </source>
</evidence>
<dbReference type="PANTHER" id="PTHR22777">
    <property type="entry name" value="HEMOLYSIN-RELATED"/>
    <property type="match status" value="1"/>
</dbReference>
<dbReference type="Gene3D" id="3.10.580.10">
    <property type="entry name" value="CBS-domain"/>
    <property type="match status" value="1"/>
</dbReference>
<comment type="similarity">
    <text evidence="1">Belongs to the UPF0053 family. Hemolysin C subfamily.</text>
</comment>
<dbReference type="Gene3D" id="3.30.465.10">
    <property type="match status" value="1"/>
</dbReference>
<dbReference type="FunFam" id="3.10.580.10:FF:000002">
    <property type="entry name" value="Magnesium/cobalt efflux protein CorC"/>
    <property type="match status" value="1"/>
</dbReference>
<dbReference type="Pfam" id="PF00571">
    <property type="entry name" value="CBS"/>
    <property type="match status" value="2"/>
</dbReference>
<evidence type="ECO:0000313" key="8">
    <source>
        <dbReference type="Proteomes" id="UP000192872"/>
    </source>
</evidence>
<dbReference type="SUPFAM" id="SSF56176">
    <property type="entry name" value="FAD-binding/transporter-associated domain-like"/>
    <property type="match status" value="1"/>
</dbReference>
<dbReference type="InterPro" id="IPR044751">
    <property type="entry name" value="Ion_transp-like_CBS"/>
</dbReference>
<dbReference type="EMBL" id="LWDL01000012">
    <property type="protein sequence ID" value="OQW52662.1"/>
    <property type="molecule type" value="Genomic_DNA"/>
</dbReference>
<dbReference type="InterPro" id="IPR036318">
    <property type="entry name" value="FAD-bd_PCMH-like_sf"/>
</dbReference>
<gene>
    <name evidence="7" type="ORF">A4S15_07510</name>
</gene>
<evidence type="ECO:0000259" key="6">
    <source>
        <dbReference type="PROSITE" id="PS51371"/>
    </source>
</evidence>
<evidence type="ECO:0000256" key="3">
    <source>
        <dbReference type="ARBA" id="ARBA00023122"/>
    </source>
</evidence>
<keyword evidence="3 4" id="KW-0129">CBS domain</keyword>
<dbReference type="SMART" id="SM00116">
    <property type="entry name" value="CBS"/>
    <property type="match status" value="2"/>
</dbReference>
<dbReference type="STRING" id="1827387.A4S15_07510"/>
<comment type="caution">
    <text evidence="7">The sequence shown here is derived from an EMBL/GenBank/DDBJ whole genome shotgun (WGS) entry which is preliminary data.</text>
</comment>
<dbReference type="SMART" id="SM01091">
    <property type="entry name" value="CorC_HlyC"/>
    <property type="match status" value="1"/>
</dbReference>
<evidence type="ECO:0000256" key="5">
    <source>
        <dbReference type="SAM" id="MobiDB-lite"/>
    </source>
</evidence>
<organism evidence="7 8">
    <name type="scientific">Candidatus Raskinella chloraquaticus</name>
    <dbReference type="NCBI Taxonomy" id="1951219"/>
    <lineage>
        <taxon>Bacteria</taxon>
        <taxon>Pseudomonadati</taxon>
        <taxon>Pseudomonadota</taxon>
        <taxon>Alphaproteobacteria</taxon>
        <taxon>Hyphomicrobiales</taxon>
        <taxon>Phreatobacteraceae</taxon>
        <taxon>Candidatus Raskinella</taxon>
    </lineage>
</organism>